<reference evidence="2 3" key="1">
    <citation type="submission" date="2024-06" db="EMBL/GenBank/DDBJ databases">
        <title>Soil Sphingobacterium thalpophilum.</title>
        <authorList>
            <person name="Yang J."/>
            <person name="Li J."/>
        </authorList>
    </citation>
    <scope>NUCLEOTIDE SEQUENCE [LARGE SCALE GENOMIC DNA]</scope>
    <source>
        <strain evidence="2 3">22g91tb</strain>
    </source>
</reference>
<proteinExistence type="predicted"/>
<dbReference type="Proteomes" id="UP001566204">
    <property type="component" value="Unassembled WGS sequence"/>
</dbReference>
<evidence type="ECO:0000313" key="2">
    <source>
        <dbReference type="EMBL" id="MEZ0453818.1"/>
    </source>
</evidence>
<feature type="signal peptide" evidence="1">
    <location>
        <begin position="1"/>
        <end position="31"/>
    </location>
</feature>
<comment type="caution">
    <text evidence="2">The sequence shown here is derived from an EMBL/GenBank/DDBJ whole genome shotgun (WGS) entry which is preliminary data.</text>
</comment>
<organism evidence="2 3">
    <name type="scientific">Sphingobacterium thalpophilum</name>
    <dbReference type="NCBI Taxonomy" id="259"/>
    <lineage>
        <taxon>Bacteria</taxon>
        <taxon>Pseudomonadati</taxon>
        <taxon>Bacteroidota</taxon>
        <taxon>Sphingobacteriia</taxon>
        <taxon>Sphingobacteriales</taxon>
        <taxon>Sphingobacteriaceae</taxon>
        <taxon>Sphingobacterium</taxon>
    </lineage>
</organism>
<evidence type="ECO:0000313" key="3">
    <source>
        <dbReference type="Proteomes" id="UP001566204"/>
    </source>
</evidence>
<gene>
    <name evidence="2" type="ORF">ABTW24_19665</name>
</gene>
<dbReference type="InterPro" id="IPR002816">
    <property type="entry name" value="TraB/PrgY/GumN_fam"/>
</dbReference>
<protein>
    <submittedName>
        <fullName evidence="2">TraB/GumN family protein</fullName>
    </submittedName>
</protein>
<evidence type="ECO:0000256" key="1">
    <source>
        <dbReference type="SAM" id="SignalP"/>
    </source>
</evidence>
<keyword evidence="3" id="KW-1185">Reference proteome</keyword>
<dbReference type="EMBL" id="JBEOQB010000006">
    <property type="protein sequence ID" value="MEZ0453818.1"/>
    <property type="molecule type" value="Genomic_DNA"/>
</dbReference>
<name>A0ABV4HH92_9SPHI</name>
<dbReference type="CDD" id="cd14789">
    <property type="entry name" value="Tiki"/>
    <property type="match status" value="1"/>
</dbReference>
<dbReference type="PANTHER" id="PTHR40590">
    <property type="entry name" value="CYTOPLASMIC PROTEIN-RELATED"/>
    <property type="match status" value="1"/>
</dbReference>
<dbReference type="RefSeq" id="WP_370482731.1">
    <property type="nucleotide sequence ID" value="NZ_JBEOQA010000002.1"/>
</dbReference>
<accession>A0ABV4HH92</accession>
<dbReference type="InterPro" id="IPR047111">
    <property type="entry name" value="YbaP-like"/>
</dbReference>
<sequence length="1155" mass="132234">MYISIGVTKSGRLRSLLIFFCLALLVHSVHAQETKYTSFLWEITGNGLSKPSYLLGSVHLKDRRLINSNDSIFVAIANTDALALEIHPDTLYKEIWDIRFNKRPSSQKIELSDEQKKEFIQRYEKKYGVIPDSQQIASPYMVEYLLNPSHDKPDDITAVFDAYLYGLARSQRKQIIGLEPMDNQTGLRGSSGLIQLTNKKDSSNYYQHFEQLMRLYSAGNLDGLWKILSPNMDIEEMQSRNNTMLNNIIAQLDKGTVCAVVGAAHLPGDIGLIHLLELKGYRLRPVKTRKTNLVTKYKIDYSTMEWAALTDSVYGYAVSLPKGYAHKVRILGGTNMMYGDLSTQTELMVSAVFVGGLNGLTTNAFLKQEYEKRTTKVKHRIVSEKLLEKDGVQGIQIVTDHDNMLTKSELWLKNNTLYTLSAFTNNGQLDGHLSDRFFNSFTILDIAQDTDRRESIYETGAFAIKMPPQTQHIYQSGTELLGDEKLQYGIYNYFSMDRTRKINYMVQYHDYPIGYTMTDRTSVLKELHKNIAKNPAIMITSVEPREKDNAIGTAVSAQLEKSNLFAQTWIRGNRIYQVLQENLDKDDKEMDSAFFSSFRMIPFKKTAWKDFTLDHVQLKLPASSLIKVNNVDVTDQLDSEVQIYAAADSNSSTAFMLEVSKLPKYVRFERRDSLYAEIVASAKKWAEELVRYDTLLSGGITAAIYTHRDSLTANYHKKIIWTRGNVSYGLDAVGTQEAVEQVDVDRIMKSVRYKDSITNFDLYSSKAAILFADIYSPDTLVARKAKNILGLNYKFAKDDLLLIYEMLGQKQTDDHENNGLRRTLIYSLVENHDERSVTALKSLLKDAATTDLIKNAILPTIWEIDSTQLGWYLQALNKHRPQAGNEVWRLLHPLTESRNYVANNLDNVIPLLSVDNYRSILLDICLKIASDSTIQQASKLVHRYLSNIMQYLDEDLSQLASEQKPGYSFNHYSIANYVELMGLYKQKYLLEKFQQQLLADAPIGYLRATTACEFLVLGLPLRQSMIDSIYGNLSQRYVLMNGLKAKKHEHLVPARYREQNEIGKIVVSEYLQSEWEVSPLRIDYLGQLTENDKLYLVYTFKTEGDKQSYLSIYIPDPENSEWTYNFENCYSDLEPSTDNWKTQALQLIRKMDTEE</sequence>
<keyword evidence="1" id="KW-0732">Signal</keyword>
<dbReference type="Pfam" id="PF01963">
    <property type="entry name" value="TraB_PrgY_gumN"/>
    <property type="match status" value="1"/>
</dbReference>
<feature type="chain" id="PRO_5045454473" evidence="1">
    <location>
        <begin position="32"/>
        <end position="1155"/>
    </location>
</feature>
<dbReference type="PANTHER" id="PTHR40590:SF1">
    <property type="entry name" value="CYTOPLASMIC PROTEIN"/>
    <property type="match status" value="1"/>
</dbReference>